<comment type="caution">
    <text evidence="2">The sequence shown here is derived from an EMBL/GenBank/DDBJ whole genome shotgun (WGS) entry which is preliminary data.</text>
</comment>
<keyword evidence="3" id="KW-1185">Reference proteome</keyword>
<dbReference type="RefSeq" id="WP_298387507.1">
    <property type="nucleotide sequence ID" value="NZ_JBFSHR010000009.1"/>
</dbReference>
<dbReference type="SUPFAM" id="SSF55729">
    <property type="entry name" value="Acyl-CoA N-acyltransferases (Nat)"/>
    <property type="match status" value="1"/>
</dbReference>
<dbReference type="EMBL" id="JBFSHR010000009">
    <property type="protein sequence ID" value="MEX6429007.1"/>
    <property type="molecule type" value="Genomic_DNA"/>
</dbReference>
<feature type="domain" description="N-acetyltransferase" evidence="1">
    <location>
        <begin position="9"/>
        <end position="152"/>
    </location>
</feature>
<evidence type="ECO:0000313" key="3">
    <source>
        <dbReference type="Proteomes" id="UP001560267"/>
    </source>
</evidence>
<gene>
    <name evidence="2" type="ORF">AB6A68_04055</name>
</gene>
<dbReference type="Pfam" id="PF13508">
    <property type="entry name" value="Acetyltransf_7"/>
    <property type="match status" value="1"/>
</dbReference>
<proteinExistence type="predicted"/>
<dbReference type="InterPro" id="IPR000182">
    <property type="entry name" value="GNAT_dom"/>
</dbReference>
<organism evidence="2 3">
    <name type="scientific">Ferrimicrobium acidiphilum</name>
    <dbReference type="NCBI Taxonomy" id="121039"/>
    <lineage>
        <taxon>Bacteria</taxon>
        <taxon>Bacillati</taxon>
        <taxon>Actinomycetota</taxon>
        <taxon>Acidimicrobiia</taxon>
        <taxon>Acidimicrobiales</taxon>
        <taxon>Acidimicrobiaceae</taxon>
        <taxon>Ferrimicrobium</taxon>
    </lineage>
</organism>
<dbReference type="Proteomes" id="UP001560267">
    <property type="component" value="Unassembled WGS sequence"/>
</dbReference>
<dbReference type="CDD" id="cd04301">
    <property type="entry name" value="NAT_SF"/>
    <property type="match status" value="1"/>
</dbReference>
<reference evidence="2 3" key="1">
    <citation type="submission" date="2024-07" db="EMBL/GenBank/DDBJ databases">
        <title>Draft Genome Sequence of Ferrimicrobium acidiphilum Strain YE2023, Isolated from a Pulp of Bioleach Reactor.</title>
        <authorList>
            <person name="Elkina Y.A."/>
            <person name="Bulaeva A.G."/>
            <person name="Beletsky A.V."/>
            <person name="Mardanov A.V."/>
        </authorList>
    </citation>
    <scope>NUCLEOTIDE SEQUENCE [LARGE SCALE GENOMIC DNA]</scope>
    <source>
        <strain evidence="2 3">YE2023</strain>
    </source>
</reference>
<name>A0ABV3Y0B2_9ACTN</name>
<sequence>MKLAEGYEVELGRLLPEVIDLRAKILRPGLDRSTASFAGDEDPEAIHAIVRYRSRVIGVGSLVPEPYEHRPALRLRGMAVEDDFRGQGVGSTVLEALLGFSQAPNSPGSGLVWCLARVRARSLYERYGFVVDGDAFEIEPIGVHVRMLKVPR</sequence>
<dbReference type="PROSITE" id="PS51186">
    <property type="entry name" value="GNAT"/>
    <property type="match status" value="1"/>
</dbReference>
<dbReference type="Gene3D" id="3.40.630.30">
    <property type="match status" value="1"/>
</dbReference>
<dbReference type="InterPro" id="IPR016181">
    <property type="entry name" value="Acyl_CoA_acyltransferase"/>
</dbReference>
<evidence type="ECO:0000313" key="2">
    <source>
        <dbReference type="EMBL" id="MEX6429007.1"/>
    </source>
</evidence>
<evidence type="ECO:0000259" key="1">
    <source>
        <dbReference type="PROSITE" id="PS51186"/>
    </source>
</evidence>
<protein>
    <submittedName>
        <fullName evidence="2">GNAT family N-acetyltransferase</fullName>
    </submittedName>
</protein>
<accession>A0ABV3Y0B2</accession>